<dbReference type="OrthoDB" id="1898893at2"/>
<sequence>MGIGKSSSLLDYLRFGAFYFKDESYIESLRRTGLFNDLQKARFIIFVSTIRERDERFLQELNAKCPGEPPYNKNILDLIRSGENIVTTQSLFGFFNDETIEAFRKSDCVYHAFFDEIPSLFRGVIGGAQRPDTFDGITRFGTADVLLMQQEHMIVQKNGIVEFNPDCDYNRKSKEYKVFDAVKNLSRSCTLYPSGDRDGRFTSIVAFAKRELFACFKFCWFFSYLTRGSMLHKYCLLNDINMEYCHIKSRLMMRNPDGEYTEIYPEGMERLVILDDKLFNMESSLSKEWYKRLRTDKTGRGLKTLKTRFQNAYAFMRAHGVRGNTFMFTTFNAYKDMLQSDGKHYPTLKRFLPCNTKATNDYSNCTGVAYLCNRFFDVNCTNFLSQRAKEQNIPELEFDNDNYALSELLQFIWRSNVRVKDSDKPVYVWVPDKRMRRLLQDFRQRALESKGKSL</sequence>
<organism evidence="1 2">
    <name type="scientific">Succiniclasticum ruminis DSM 9236</name>
    <dbReference type="NCBI Taxonomy" id="1123323"/>
    <lineage>
        <taxon>Bacteria</taxon>
        <taxon>Bacillati</taxon>
        <taxon>Bacillota</taxon>
        <taxon>Negativicutes</taxon>
        <taxon>Acidaminococcales</taxon>
        <taxon>Acidaminococcaceae</taxon>
        <taxon>Succiniclasticum</taxon>
    </lineage>
</organism>
<reference evidence="1 2" key="1">
    <citation type="submission" date="2016-10" db="EMBL/GenBank/DDBJ databases">
        <authorList>
            <person name="de Groot N.N."/>
        </authorList>
    </citation>
    <scope>NUCLEOTIDE SEQUENCE [LARGE SCALE GENOMIC DNA]</scope>
    <source>
        <strain evidence="1 2">DSM 9236</strain>
    </source>
</reference>
<accession>A0A1I1XNJ2</accession>
<evidence type="ECO:0000313" key="1">
    <source>
        <dbReference type="EMBL" id="SFE08912.1"/>
    </source>
</evidence>
<dbReference type="RefSeq" id="WP_093912525.1">
    <property type="nucleotide sequence ID" value="NZ_FONL01000001.1"/>
</dbReference>
<proteinExistence type="predicted"/>
<evidence type="ECO:0000313" key="2">
    <source>
        <dbReference type="Proteomes" id="UP000198896"/>
    </source>
</evidence>
<dbReference type="Proteomes" id="UP000198896">
    <property type="component" value="Unassembled WGS sequence"/>
</dbReference>
<dbReference type="EMBL" id="FONL01000001">
    <property type="protein sequence ID" value="SFE08912.1"/>
    <property type="molecule type" value="Genomic_DNA"/>
</dbReference>
<keyword evidence="2" id="KW-1185">Reference proteome</keyword>
<protein>
    <submittedName>
        <fullName evidence="1">Uncharacterized protein</fullName>
    </submittedName>
</protein>
<name>A0A1I1XNJ2_9FIRM</name>
<dbReference type="AlphaFoldDB" id="A0A1I1XNJ2"/>
<gene>
    <name evidence="1" type="ORF">SAMN05216245_101351</name>
</gene>